<evidence type="ECO:0000256" key="2">
    <source>
        <dbReference type="PROSITE-ProRule" id="PRU00176"/>
    </source>
</evidence>
<evidence type="ECO:0000259" key="3">
    <source>
        <dbReference type="PROSITE" id="PS50102"/>
    </source>
</evidence>
<dbReference type="GO" id="GO:0003723">
    <property type="term" value="F:RNA binding"/>
    <property type="evidence" value="ECO:0007669"/>
    <property type="project" value="UniProtKB-UniRule"/>
</dbReference>
<name>A0A9J6DE46_RHIMP</name>
<evidence type="ECO:0000313" key="5">
    <source>
        <dbReference type="Proteomes" id="UP000821866"/>
    </source>
</evidence>
<evidence type="ECO:0000313" key="4">
    <source>
        <dbReference type="EMBL" id="KAH8020251.1"/>
    </source>
</evidence>
<reference evidence="4" key="2">
    <citation type="submission" date="2021-09" db="EMBL/GenBank/DDBJ databases">
        <authorList>
            <person name="Jia N."/>
            <person name="Wang J."/>
            <person name="Shi W."/>
            <person name="Du L."/>
            <person name="Sun Y."/>
            <person name="Zhan W."/>
            <person name="Jiang J."/>
            <person name="Wang Q."/>
            <person name="Zhang B."/>
            <person name="Ji P."/>
            <person name="Sakyi L.B."/>
            <person name="Cui X."/>
            <person name="Yuan T."/>
            <person name="Jiang B."/>
            <person name="Yang W."/>
            <person name="Lam T.T.-Y."/>
            <person name="Chang Q."/>
            <person name="Ding S."/>
            <person name="Wang X."/>
            <person name="Zhu J."/>
            <person name="Ruan X."/>
            <person name="Zhao L."/>
            <person name="Wei J."/>
            <person name="Que T."/>
            <person name="Du C."/>
            <person name="Cheng J."/>
            <person name="Dai P."/>
            <person name="Han X."/>
            <person name="Huang E."/>
            <person name="Gao Y."/>
            <person name="Liu J."/>
            <person name="Shao H."/>
            <person name="Ye R."/>
            <person name="Li L."/>
            <person name="Wei W."/>
            <person name="Wang X."/>
            <person name="Wang C."/>
            <person name="Huo Q."/>
            <person name="Li W."/>
            <person name="Guo W."/>
            <person name="Chen H."/>
            <person name="Chen S."/>
            <person name="Zhou L."/>
            <person name="Zhou L."/>
            <person name="Ni X."/>
            <person name="Tian J."/>
            <person name="Zhou Y."/>
            <person name="Sheng Y."/>
            <person name="Liu T."/>
            <person name="Pan Y."/>
            <person name="Xia L."/>
            <person name="Li J."/>
            <person name="Zhao F."/>
            <person name="Cao W."/>
        </authorList>
    </citation>
    <scope>NUCLEOTIDE SEQUENCE</scope>
    <source>
        <strain evidence="4">Rmic-2018</strain>
        <tissue evidence="4">Larvae</tissue>
    </source>
</reference>
<dbReference type="OrthoDB" id="5970at2759"/>
<dbReference type="EMBL" id="JABSTU010000010">
    <property type="protein sequence ID" value="KAH8020251.1"/>
    <property type="molecule type" value="Genomic_DNA"/>
</dbReference>
<evidence type="ECO:0000256" key="1">
    <source>
        <dbReference type="ARBA" id="ARBA00022884"/>
    </source>
</evidence>
<gene>
    <name evidence="4" type="ORF">HPB51_025524</name>
</gene>
<keyword evidence="1 2" id="KW-0694">RNA-binding</keyword>
<dbReference type="InterPro" id="IPR050907">
    <property type="entry name" value="SRSF"/>
</dbReference>
<dbReference type="Gene3D" id="3.30.70.330">
    <property type="match status" value="1"/>
</dbReference>
<dbReference type="PANTHER" id="PTHR23147">
    <property type="entry name" value="SERINE/ARGININE RICH SPLICING FACTOR"/>
    <property type="match status" value="1"/>
</dbReference>
<organism evidence="4 5">
    <name type="scientific">Rhipicephalus microplus</name>
    <name type="common">Cattle tick</name>
    <name type="synonym">Boophilus microplus</name>
    <dbReference type="NCBI Taxonomy" id="6941"/>
    <lineage>
        <taxon>Eukaryota</taxon>
        <taxon>Metazoa</taxon>
        <taxon>Ecdysozoa</taxon>
        <taxon>Arthropoda</taxon>
        <taxon>Chelicerata</taxon>
        <taxon>Arachnida</taxon>
        <taxon>Acari</taxon>
        <taxon>Parasitiformes</taxon>
        <taxon>Ixodida</taxon>
        <taxon>Ixodoidea</taxon>
        <taxon>Ixodidae</taxon>
        <taxon>Rhipicephalinae</taxon>
        <taxon>Rhipicephalus</taxon>
        <taxon>Boophilus</taxon>
    </lineage>
</organism>
<proteinExistence type="predicted"/>
<dbReference type="SUPFAM" id="SSF54928">
    <property type="entry name" value="RNA-binding domain, RBD"/>
    <property type="match status" value="1"/>
</dbReference>
<reference evidence="4" key="1">
    <citation type="journal article" date="2020" name="Cell">
        <title>Large-Scale Comparative Analyses of Tick Genomes Elucidate Their Genetic Diversity and Vector Capacities.</title>
        <authorList>
            <consortium name="Tick Genome and Microbiome Consortium (TIGMIC)"/>
            <person name="Jia N."/>
            <person name="Wang J."/>
            <person name="Shi W."/>
            <person name="Du L."/>
            <person name="Sun Y."/>
            <person name="Zhan W."/>
            <person name="Jiang J.F."/>
            <person name="Wang Q."/>
            <person name="Zhang B."/>
            <person name="Ji P."/>
            <person name="Bell-Sakyi L."/>
            <person name="Cui X.M."/>
            <person name="Yuan T.T."/>
            <person name="Jiang B.G."/>
            <person name="Yang W.F."/>
            <person name="Lam T.T."/>
            <person name="Chang Q.C."/>
            <person name="Ding S.J."/>
            <person name="Wang X.J."/>
            <person name="Zhu J.G."/>
            <person name="Ruan X.D."/>
            <person name="Zhao L."/>
            <person name="Wei J.T."/>
            <person name="Ye R.Z."/>
            <person name="Que T.C."/>
            <person name="Du C.H."/>
            <person name="Zhou Y.H."/>
            <person name="Cheng J.X."/>
            <person name="Dai P.F."/>
            <person name="Guo W.B."/>
            <person name="Han X.H."/>
            <person name="Huang E.J."/>
            <person name="Li L.F."/>
            <person name="Wei W."/>
            <person name="Gao Y.C."/>
            <person name="Liu J.Z."/>
            <person name="Shao H.Z."/>
            <person name="Wang X."/>
            <person name="Wang C.C."/>
            <person name="Yang T.C."/>
            <person name="Huo Q.B."/>
            <person name="Li W."/>
            <person name="Chen H.Y."/>
            <person name="Chen S.E."/>
            <person name="Zhou L.G."/>
            <person name="Ni X.B."/>
            <person name="Tian J.H."/>
            <person name="Sheng Y."/>
            <person name="Liu T."/>
            <person name="Pan Y.S."/>
            <person name="Xia L.Y."/>
            <person name="Li J."/>
            <person name="Zhao F."/>
            <person name="Cao W.C."/>
        </authorList>
    </citation>
    <scope>NUCLEOTIDE SEQUENCE</scope>
    <source>
        <strain evidence="4">Rmic-2018</strain>
    </source>
</reference>
<dbReference type="VEuPathDB" id="VectorBase:LOC119176711"/>
<dbReference type="PROSITE" id="PS50102">
    <property type="entry name" value="RRM"/>
    <property type="match status" value="1"/>
</dbReference>
<accession>A0A9J6DE46</accession>
<dbReference type="AlphaFoldDB" id="A0A9J6DE46"/>
<protein>
    <recommendedName>
        <fullName evidence="3">RRM domain-containing protein</fullName>
    </recommendedName>
</protein>
<feature type="domain" description="RRM" evidence="3">
    <location>
        <begin position="14"/>
        <end position="87"/>
    </location>
</feature>
<dbReference type="Proteomes" id="UP000821866">
    <property type="component" value="Chromosome 8"/>
</dbReference>
<dbReference type="InterPro" id="IPR012677">
    <property type="entry name" value="Nucleotide-bd_a/b_plait_sf"/>
</dbReference>
<keyword evidence="5" id="KW-1185">Reference proteome</keyword>
<sequence>MNSSTTPGSSSLSGLLFVGGLDSTMTRDDLEHEFGKYGQLKEVWMAQKSPSFAFVEFENVSCVDEVVREMNGAIVKGALLRVERARKNSRLARGIGPFRPRLHRGGVVGAAAASYKQDDLERKMMCCAPESTATPSPQETTPPMQAWYTVCAMPCVPGYGPDNAPTTAMANPYSALYQPTHQACWGLRLGSRPMGP</sequence>
<dbReference type="InterPro" id="IPR000504">
    <property type="entry name" value="RRM_dom"/>
</dbReference>
<dbReference type="Pfam" id="PF00076">
    <property type="entry name" value="RRM_1"/>
    <property type="match status" value="1"/>
</dbReference>
<dbReference type="InterPro" id="IPR035979">
    <property type="entry name" value="RBD_domain_sf"/>
</dbReference>
<comment type="caution">
    <text evidence="4">The sequence shown here is derived from an EMBL/GenBank/DDBJ whole genome shotgun (WGS) entry which is preliminary data.</text>
</comment>
<dbReference type="SMART" id="SM00360">
    <property type="entry name" value="RRM"/>
    <property type="match status" value="1"/>
</dbReference>